<gene>
    <name evidence="2" type="ORF">Adt_03017</name>
</gene>
<dbReference type="Pfam" id="PF03108">
    <property type="entry name" value="DBD_Tnp_Mut"/>
    <property type="match status" value="1"/>
</dbReference>
<dbReference type="Proteomes" id="UP001604336">
    <property type="component" value="Unassembled WGS sequence"/>
</dbReference>
<evidence type="ECO:0000313" key="2">
    <source>
        <dbReference type="EMBL" id="KAL2542039.1"/>
    </source>
</evidence>
<dbReference type="EMBL" id="JBFOLK010000001">
    <property type="protein sequence ID" value="KAL2542039.1"/>
    <property type="molecule type" value="Genomic_DNA"/>
</dbReference>
<reference evidence="3" key="1">
    <citation type="submission" date="2024-07" db="EMBL/GenBank/DDBJ databases">
        <title>Two chromosome-level genome assemblies of Korean endemic species Abeliophyllum distichum and Forsythia ovata (Oleaceae).</title>
        <authorList>
            <person name="Jang H."/>
        </authorList>
    </citation>
    <scope>NUCLEOTIDE SEQUENCE [LARGE SCALE GENOMIC DNA]</scope>
</reference>
<organism evidence="2 3">
    <name type="scientific">Abeliophyllum distichum</name>
    <dbReference type="NCBI Taxonomy" id="126358"/>
    <lineage>
        <taxon>Eukaryota</taxon>
        <taxon>Viridiplantae</taxon>
        <taxon>Streptophyta</taxon>
        <taxon>Embryophyta</taxon>
        <taxon>Tracheophyta</taxon>
        <taxon>Spermatophyta</taxon>
        <taxon>Magnoliopsida</taxon>
        <taxon>eudicotyledons</taxon>
        <taxon>Gunneridae</taxon>
        <taxon>Pentapetalae</taxon>
        <taxon>asterids</taxon>
        <taxon>lamiids</taxon>
        <taxon>Lamiales</taxon>
        <taxon>Oleaceae</taxon>
        <taxon>Forsythieae</taxon>
        <taxon>Abeliophyllum</taxon>
    </lineage>
</organism>
<dbReference type="InterPro" id="IPR004332">
    <property type="entry name" value="Transposase_MuDR"/>
</dbReference>
<proteinExistence type="predicted"/>
<feature type="domain" description="Transposase MuDR plant" evidence="1">
    <location>
        <begin position="54"/>
        <end position="111"/>
    </location>
</feature>
<evidence type="ECO:0000313" key="3">
    <source>
        <dbReference type="Proteomes" id="UP001604336"/>
    </source>
</evidence>
<accession>A0ABD1VXB2</accession>
<dbReference type="AlphaFoldDB" id="A0ABD1VXB2"/>
<comment type="caution">
    <text evidence="2">The sequence shown here is derived from an EMBL/GenBank/DDBJ whole genome shotgun (WGS) entry which is preliminary data.</text>
</comment>
<name>A0ABD1VXB2_9LAMI</name>
<sequence length="127" mass="15385">MSKVQLKILRIRNYYFGPEVFEDNQFTNEQLLALSLPITMHMISTNEDPPDYKVFKSKKDLMLELHLLAMKYDFEFRVMKSNKQTYTIVCFDQNHKWRLQATKFAQSDYFKVCKYKRKHTCSEHSRQ</sequence>
<protein>
    <recommendedName>
        <fullName evidence="1">Transposase MuDR plant domain-containing protein</fullName>
    </recommendedName>
</protein>
<keyword evidence="3" id="KW-1185">Reference proteome</keyword>
<evidence type="ECO:0000259" key="1">
    <source>
        <dbReference type="Pfam" id="PF03108"/>
    </source>
</evidence>